<comment type="caution">
    <text evidence="2">The sequence shown here is derived from an EMBL/GenBank/DDBJ whole genome shotgun (WGS) entry which is preliminary data.</text>
</comment>
<gene>
    <name evidence="2" type="ORF">M9458_053832</name>
</gene>
<sequence length="88" mass="9373">QKVEMVVPSPSLIPGSRVDQSWSVNPTPLGYSSEENQKPNEGSRKPADELILPPSCKNLTVGRVRPEARLCGASGVLQGAVCGDTQTR</sequence>
<dbReference type="EMBL" id="JAMKFB020000267">
    <property type="protein sequence ID" value="KAL0150913.1"/>
    <property type="molecule type" value="Genomic_DNA"/>
</dbReference>
<reference evidence="2 3" key="1">
    <citation type="submission" date="2024-05" db="EMBL/GenBank/DDBJ databases">
        <title>Genome sequencing and assembly of Indian major carp, Cirrhinus mrigala (Hamilton, 1822).</title>
        <authorList>
            <person name="Mohindra V."/>
            <person name="Chowdhury L.M."/>
            <person name="Lal K."/>
            <person name="Jena J.K."/>
        </authorList>
    </citation>
    <scope>NUCLEOTIDE SEQUENCE [LARGE SCALE GENOMIC DNA]</scope>
    <source>
        <strain evidence="2">CM1030</strain>
        <tissue evidence="2">Blood</tissue>
    </source>
</reference>
<feature type="compositionally biased region" description="Basic and acidic residues" evidence="1">
    <location>
        <begin position="35"/>
        <end position="48"/>
    </location>
</feature>
<protein>
    <submittedName>
        <fullName evidence="2">Uncharacterized protein</fullName>
    </submittedName>
</protein>
<dbReference type="AlphaFoldDB" id="A0ABD0MP74"/>
<evidence type="ECO:0000313" key="2">
    <source>
        <dbReference type="EMBL" id="KAL0150913.1"/>
    </source>
</evidence>
<keyword evidence="3" id="KW-1185">Reference proteome</keyword>
<feature type="non-terminal residue" evidence="2">
    <location>
        <position position="88"/>
    </location>
</feature>
<feature type="non-terminal residue" evidence="2">
    <location>
        <position position="1"/>
    </location>
</feature>
<organism evidence="2 3">
    <name type="scientific">Cirrhinus mrigala</name>
    <name type="common">Mrigala</name>
    <dbReference type="NCBI Taxonomy" id="683832"/>
    <lineage>
        <taxon>Eukaryota</taxon>
        <taxon>Metazoa</taxon>
        <taxon>Chordata</taxon>
        <taxon>Craniata</taxon>
        <taxon>Vertebrata</taxon>
        <taxon>Euteleostomi</taxon>
        <taxon>Actinopterygii</taxon>
        <taxon>Neopterygii</taxon>
        <taxon>Teleostei</taxon>
        <taxon>Ostariophysi</taxon>
        <taxon>Cypriniformes</taxon>
        <taxon>Cyprinidae</taxon>
        <taxon>Labeoninae</taxon>
        <taxon>Labeonini</taxon>
        <taxon>Cirrhinus</taxon>
    </lineage>
</organism>
<evidence type="ECO:0000313" key="3">
    <source>
        <dbReference type="Proteomes" id="UP001529510"/>
    </source>
</evidence>
<dbReference type="Proteomes" id="UP001529510">
    <property type="component" value="Unassembled WGS sequence"/>
</dbReference>
<feature type="region of interest" description="Disordered" evidence="1">
    <location>
        <begin position="1"/>
        <end position="51"/>
    </location>
</feature>
<accession>A0ABD0MP74</accession>
<name>A0ABD0MP74_CIRMR</name>
<evidence type="ECO:0000256" key="1">
    <source>
        <dbReference type="SAM" id="MobiDB-lite"/>
    </source>
</evidence>
<proteinExistence type="predicted"/>